<feature type="compositionally biased region" description="Acidic residues" evidence="7">
    <location>
        <begin position="1008"/>
        <end position="1028"/>
    </location>
</feature>
<dbReference type="PANTHER" id="PTHR45626">
    <property type="entry name" value="TRANSCRIPTION TERMINATION FACTOR 2-RELATED"/>
    <property type="match status" value="1"/>
</dbReference>
<proteinExistence type="inferred from homology"/>
<keyword evidence="6" id="KW-0863">Zinc-finger</keyword>
<evidence type="ECO:0000256" key="3">
    <source>
        <dbReference type="ARBA" id="ARBA00022801"/>
    </source>
</evidence>
<feature type="compositionally biased region" description="Low complexity" evidence="7">
    <location>
        <begin position="280"/>
        <end position="290"/>
    </location>
</feature>
<dbReference type="Proteomes" id="UP000192596">
    <property type="component" value="Unassembled WGS sequence"/>
</dbReference>
<dbReference type="SMART" id="SM00184">
    <property type="entry name" value="RING"/>
    <property type="match status" value="1"/>
</dbReference>
<dbReference type="SUPFAM" id="SSF52540">
    <property type="entry name" value="P-loop containing nucleoside triphosphate hydrolases"/>
    <property type="match status" value="2"/>
</dbReference>
<dbReference type="Gene3D" id="3.40.50.10810">
    <property type="entry name" value="Tandem AAA-ATPase domain"/>
    <property type="match status" value="1"/>
</dbReference>
<dbReference type="GO" id="GO:0000724">
    <property type="term" value="P:double-strand break repair via homologous recombination"/>
    <property type="evidence" value="ECO:0007669"/>
    <property type="project" value="TreeGrafter"/>
</dbReference>
<dbReference type="InterPro" id="IPR001841">
    <property type="entry name" value="Znf_RING"/>
</dbReference>
<feature type="compositionally biased region" description="Gly residues" evidence="7">
    <location>
        <begin position="61"/>
        <end position="74"/>
    </location>
</feature>
<name>A0A1V8TKB5_9PEZI</name>
<evidence type="ECO:0000256" key="5">
    <source>
        <dbReference type="ARBA" id="ARBA00022840"/>
    </source>
</evidence>
<dbReference type="GO" id="GO:0005634">
    <property type="term" value="C:nucleus"/>
    <property type="evidence" value="ECO:0007669"/>
    <property type="project" value="TreeGrafter"/>
</dbReference>
<dbReference type="Pfam" id="PF00271">
    <property type="entry name" value="Helicase_C"/>
    <property type="match status" value="1"/>
</dbReference>
<feature type="domain" description="Helicase C-terminal" evidence="10">
    <location>
        <begin position="1161"/>
        <end position="1327"/>
    </location>
</feature>
<keyword evidence="2" id="KW-0547">Nucleotide-binding</keyword>
<evidence type="ECO:0008006" key="13">
    <source>
        <dbReference type="Google" id="ProtNLM"/>
    </source>
</evidence>
<feature type="domain" description="Helicase ATP-binding" evidence="9">
    <location>
        <begin position="569"/>
        <end position="758"/>
    </location>
</feature>
<dbReference type="PROSITE" id="PS51192">
    <property type="entry name" value="HELICASE_ATP_BIND_1"/>
    <property type="match status" value="1"/>
</dbReference>
<keyword evidence="6" id="KW-0862">Zinc</keyword>
<feature type="compositionally biased region" description="Low complexity" evidence="7">
    <location>
        <begin position="313"/>
        <end position="322"/>
    </location>
</feature>
<dbReference type="PANTHER" id="PTHR45626:SF16">
    <property type="entry name" value="ATP-DEPENDENT HELICASE ULS1"/>
    <property type="match status" value="1"/>
</dbReference>
<evidence type="ECO:0000259" key="8">
    <source>
        <dbReference type="PROSITE" id="PS50089"/>
    </source>
</evidence>
<evidence type="ECO:0000256" key="2">
    <source>
        <dbReference type="ARBA" id="ARBA00022741"/>
    </source>
</evidence>
<dbReference type="GO" id="GO:0008270">
    <property type="term" value="F:zinc ion binding"/>
    <property type="evidence" value="ECO:0007669"/>
    <property type="project" value="UniProtKB-KW"/>
</dbReference>
<feature type="region of interest" description="Disordered" evidence="7">
    <location>
        <begin position="1004"/>
        <end position="1119"/>
    </location>
</feature>
<feature type="compositionally biased region" description="Polar residues" evidence="7">
    <location>
        <begin position="134"/>
        <end position="146"/>
    </location>
</feature>
<comment type="caution">
    <text evidence="11">The sequence shown here is derived from an EMBL/GenBank/DDBJ whole genome shotgun (WGS) entry which is preliminary data.</text>
</comment>
<dbReference type="SMART" id="SM00487">
    <property type="entry name" value="DEXDc"/>
    <property type="match status" value="1"/>
</dbReference>
<keyword evidence="12" id="KW-1185">Reference proteome</keyword>
<dbReference type="InterPro" id="IPR013083">
    <property type="entry name" value="Znf_RING/FYVE/PHD"/>
</dbReference>
<dbReference type="SMART" id="SM00490">
    <property type="entry name" value="HELICc"/>
    <property type="match status" value="1"/>
</dbReference>
<accession>A0A1V8TKB5</accession>
<dbReference type="InterPro" id="IPR027417">
    <property type="entry name" value="P-loop_NTPase"/>
</dbReference>
<dbReference type="STRING" id="1507870.A0A1V8TKB5"/>
<organism evidence="11 12">
    <name type="scientific">Cryoendolithus antarcticus</name>
    <dbReference type="NCBI Taxonomy" id="1507870"/>
    <lineage>
        <taxon>Eukaryota</taxon>
        <taxon>Fungi</taxon>
        <taxon>Dikarya</taxon>
        <taxon>Ascomycota</taxon>
        <taxon>Pezizomycotina</taxon>
        <taxon>Dothideomycetes</taxon>
        <taxon>Dothideomycetidae</taxon>
        <taxon>Cladosporiales</taxon>
        <taxon>Cladosporiaceae</taxon>
        <taxon>Cryoendolithus</taxon>
    </lineage>
</organism>
<feature type="compositionally biased region" description="Basic and acidic residues" evidence="7">
    <location>
        <begin position="1050"/>
        <end position="1061"/>
    </location>
</feature>
<protein>
    <recommendedName>
        <fullName evidence="13">RING-type domain-containing protein</fullName>
    </recommendedName>
</protein>
<sequence>MADLTSREGIEEELAFQDFLIDSLEEASESYGERLAEIEAAKRELNERLQAFEQSEMQGAGTDGYGGGPVGYGNGALSYDGANDRPSYPILGAPGNSRVSSGSSNSGYGGGSGLKRARPESSAYPDYPSKRNTPEPSSAGTPSSHGSFDWPTMDQPANTAAGNGMEAAKRRQMAAEAAIARQLAARRADEEFARSLSGQSGGVVASSSRGLSGVQTTLRGDGSWARPPLPTAVKQESRPVFGQSNGYHIQPTPVNGQSSGHRSQSNSLYGAPGSHLPKPSQSHQQNSGQGHHVKPESGYGHSHHNGIKREPSLALPPQQLPQRTRAQVVDLTGDGSDDDDGLAEILPHHFTPNGRGLVARNQTLPSIHGQQLPGLSPNVSNGMYTAANPMQMPGAYPGSPSMPSVYGGQPVYNRLPPLPSTPQVPVPQPNAGSLHMMPGETPGQFIARLSGRAVNGAANTLGSTVNQLNGLINGPYARPINLDDDDSDVEFAGYGTRAPGYQGHDDLYNTRYNAIHDHNPEKTREEINALLDNIRPDDDMPEELLVKTPASMNVTLHKYQELGLTWMKGSEEGANKGGILGDDMGLGKTIQMISLMVTRKSEDPRCKTNLIVAPVALLRQWKQEIATRIKTGRHALTVFTHHGQGKAKSFDALRKYDVVLTTFGSLASELKKREAFALRKKNDPTARPYPREQCALIGEDNHWYRVILDEAQNIKNKSTQSAKAACSLQATYRWCMTGTPMMNNVEELYSLIRFLRIRPYNVWETFRKDFTQPLKSSDDGFRGQAMKKLQTLCVKLMIRRTKKSEFQGKPIIVLPERTTEVDNPVFNDDEKSLYTALETKTAVQFNRYLKAGTVGRSYTAILVLLLRLRQACCHPHLIKDFSVSEAAGVTIADMEALAKELSEQVISRIKDTDGNFECPICLDACTNPAIFVPCGHDTCRDCFATLADPANATAVGEADGEGGASVKCPHCRAKVDPKRITDFNSFRKVHMPESFTEAEREALAVENGPEDSETESEDSETESEDEDQDHTLGGFIVNDDDVDSETESEGDVKPKFKKEGGGELAHGPQGMFSSSKVKPKKKKKSKEKSFTWMNGTGEGISSGKGKGKAAMKGKGKGKKNAELTLAELKKLSTRNQGARKKYLKKLRKEFISSAKIDKTMELLDTIISAPDDPTLGGEKVLIFSQWTSLLDLMEIPIDEKGWKYRRYDGSMAASARGDAVDDFKSPRENVRIMLVSLKAGNAGLNLNVASQVIILDPFWNPYIEEQAIDRAHRIGQLRDVKVHRVLVTETVEDRILALQEKKRQLIETALDEKEGKKISRLGVQELAYLFGVTRNPNEVVRYQARENR</sequence>
<dbReference type="InterPro" id="IPR038718">
    <property type="entry name" value="SNF2-like_sf"/>
</dbReference>
<keyword evidence="5" id="KW-0067">ATP-binding</keyword>
<evidence type="ECO:0000313" key="11">
    <source>
        <dbReference type="EMBL" id="OQO11823.1"/>
    </source>
</evidence>
<dbReference type="SUPFAM" id="SSF57850">
    <property type="entry name" value="RING/U-box"/>
    <property type="match status" value="1"/>
</dbReference>
<reference evidence="12" key="1">
    <citation type="submission" date="2017-03" db="EMBL/GenBank/DDBJ databases">
        <title>Genomes of endolithic fungi from Antarctica.</title>
        <authorList>
            <person name="Coleine C."/>
            <person name="Masonjones S."/>
            <person name="Stajich J.E."/>
        </authorList>
    </citation>
    <scope>NUCLEOTIDE SEQUENCE [LARGE SCALE GENOMIC DNA]</scope>
    <source>
        <strain evidence="12">CCFEE 5527</strain>
    </source>
</reference>
<dbReference type="CDD" id="cd18008">
    <property type="entry name" value="DEXDc_SHPRH-like"/>
    <property type="match status" value="1"/>
</dbReference>
<evidence type="ECO:0000259" key="9">
    <source>
        <dbReference type="PROSITE" id="PS51192"/>
    </source>
</evidence>
<dbReference type="InterPro" id="IPR050628">
    <property type="entry name" value="SNF2_RAD54_helicase_TF"/>
</dbReference>
<feature type="compositionally biased region" description="Basic residues" evidence="7">
    <location>
        <begin position="1105"/>
        <end position="1118"/>
    </location>
</feature>
<dbReference type="GO" id="GO:0008094">
    <property type="term" value="F:ATP-dependent activity, acting on DNA"/>
    <property type="evidence" value="ECO:0007669"/>
    <property type="project" value="TreeGrafter"/>
</dbReference>
<dbReference type="PROSITE" id="PS51194">
    <property type="entry name" value="HELICASE_CTER"/>
    <property type="match status" value="1"/>
</dbReference>
<evidence type="ECO:0000256" key="7">
    <source>
        <dbReference type="SAM" id="MobiDB-lite"/>
    </source>
</evidence>
<feature type="compositionally biased region" description="Low complexity" evidence="7">
    <location>
        <begin position="95"/>
        <end position="106"/>
    </location>
</feature>
<dbReference type="CDD" id="cd18793">
    <property type="entry name" value="SF2_C_SNF"/>
    <property type="match status" value="1"/>
</dbReference>
<dbReference type="GO" id="GO:0005524">
    <property type="term" value="F:ATP binding"/>
    <property type="evidence" value="ECO:0007669"/>
    <property type="project" value="UniProtKB-KW"/>
</dbReference>
<keyword evidence="4" id="KW-0347">Helicase</keyword>
<dbReference type="InterPro" id="IPR049730">
    <property type="entry name" value="SNF2/RAD54-like_C"/>
</dbReference>
<dbReference type="Pfam" id="PF13923">
    <property type="entry name" value="zf-C3HC4_2"/>
    <property type="match status" value="1"/>
</dbReference>
<feature type="domain" description="RING-type" evidence="8">
    <location>
        <begin position="918"/>
        <end position="972"/>
    </location>
</feature>
<dbReference type="GO" id="GO:0016787">
    <property type="term" value="F:hydrolase activity"/>
    <property type="evidence" value="ECO:0007669"/>
    <property type="project" value="UniProtKB-KW"/>
</dbReference>
<dbReference type="Gene3D" id="3.40.50.300">
    <property type="entry name" value="P-loop containing nucleotide triphosphate hydrolases"/>
    <property type="match status" value="1"/>
</dbReference>
<evidence type="ECO:0000256" key="6">
    <source>
        <dbReference type="PROSITE-ProRule" id="PRU00175"/>
    </source>
</evidence>
<feature type="compositionally biased region" description="Polar residues" evidence="7">
    <location>
        <begin position="242"/>
        <end position="268"/>
    </location>
</feature>
<dbReference type="OrthoDB" id="423559at2759"/>
<feature type="compositionally biased region" description="Basic residues" evidence="7">
    <location>
        <begin position="1077"/>
        <end position="1086"/>
    </location>
</feature>
<dbReference type="GO" id="GO:0004386">
    <property type="term" value="F:helicase activity"/>
    <property type="evidence" value="ECO:0007669"/>
    <property type="project" value="UniProtKB-KW"/>
</dbReference>
<dbReference type="GO" id="GO:0005737">
    <property type="term" value="C:cytoplasm"/>
    <property type="evidence" value="ECO:0007669"/>
    <property type="project" value="TreeGrafter"/>
</dbReference>
<evidence type="ECO:0000259" key="10">
    <source>
        <dbReference type="PROSITE" id="PS51194"/>
    </source>
</evidence>
<evidence type="ECO:0000256" key="1">
    <source>
        <dbReference type="ARBA" id="ARBA00007025"/>
    </source>
</evidence>
<gene>
    <name evidence="11" type="ORF">B0A48_03550</name>
</gene>
<evidence type="ECO:0000256" key="4">
    <source>
        <dbReference type="ARBA" id="ARBA00022806"/>
    </source>
</evidence>
<feature type="compositionally biased region" description="Low complexity" evidence="7">
    <location>
        <begin position="174"/>
        <end position="185"/>
    </location>
</feature>
<feature type="compositionally biased region" description="Acidic residues" evidence="7">
    <location>
        <begin position="1038"/>
        <end position="1049"/>
    </location>
</feature>
<dbReference type="Pfam" id="PF00176">
    <property type="entry name" value="SNF2-rel_dom"/>
    <property type="match status" value="1"/>
</dbReference>
<dbReference type="InterPro" id="IPR000330">
    <property type="entry name" value="SNF2_N"/>
</dbReference>
<dbReference type="InterPro" id="IPR001650">
    <property type="entry name" value="Helicase_C-like"/>
</dbReference>
<dbReference type="EMBL" id="NAJO01000006">
    <property type="protein sequence ID" value="OQO11823.1"/>
    <property type="molecule type" value="Genomic_DNA"/>
</dbReference>
<feature type="region of interest" description="Disordered" evidence="7">
    <location>
        <begin position="47"/>
        <end position="323"/>
    </location>
</feature>
<dbReference type="Gene3D" id="3.30.40.10">
    <property type="entry name" value="Zinc/RING finger domain, C3HC4 (zinc finger)"/>
    <property type="match status" value="1"/>
</dbReference>
<comment type="similarity">
    <text evidence="1">Belongs to the SNF2/RAD54 helicase family.</text>
</comment>
<dbReference type="InParanoid" id="A0A1V8TKB5"/>
<keyword evidence="3" id="KW-0378">Hydrolase</keyword>
<keyword evidence="6" id="KW-0479">Metal-binding</keyword>
<dbReference type="PROSITE" id="PS50089">
    <property type="entry name" value="ZF_RING_2"/>
    <property type="match status" value="1"/>
</dbReference>
<feature type="compositionally biased region" description="Low complexity" evidence="7">
    <location>
        <begin position="195"/>
        <end position="214"/>
    </location>
</feature>
<evidence type="ECO:0000313" key="12">
    <source>
        <dbReference type="Proteomes" id="UP000192596"/>
    </source>
</evidence>
<dbReference type="InterPro" id="IPR014001">
    <property type="entry name" value="Helicase_ATP-bd"/>
</dbReference>